<comment type="similarity">
    <text evidence="1 6 7">Belongs to the peptidase S8 family.</text>
</comment>
<dbReference type="STRING" id="1472767.AOX59_07905"/>
<evidence type="ECO:0000256" key="5">
    <source>
        <dbReference type="PIRSR" id="PIRSR615500-1"/>
    </source>
</evidence>
<dbReference type="InterPro" id="IPR015500">
    <property type="entry name" value="Peptidase_S8_subtilisin-rel"/>
</dbReference>
<dbReference type="SUPFAM" id="SSF52743">
    <property type="entry name" value="Subtilisin-like"/>
    <property type="match status" value="1"/>
</dbReference>
<feature type="domain" description="Peptidase S8/S53" evidence="9">
    <location>
        <begin position="138"/>
        <end position="417"/>
    </location>
</feature>
<feature type="active site" description="Charge relay system" evidence="5 6">
    <location>
        <position position="371"/>
    </location>
</feature>
<dbReference type="PANTHER" id="PTHR43806">
    <property type="entry name" value="PEPTIDASE S8"/>
    <property type="match status" value="1"/>
</dbReference>
<dbReference type="PROSITE" id="PS00137">
    <property type="entry name" value="SUBTILASE_HIS"/>
    <property type="match status" value="1"/>
</dbReference>
<dbReference type="Proteomes" id="UP000050331">
    <property type="component" value="Chromosome"/>
</dbReference>
<reference evidence="10 11" key="1">
    <citation type="submission" date="2016-01" db="EMBL/GenBank/DDBJ databases">
        <title>Complete genome sequence of strain Lentibacillus amyloliquefaciens LAM0015T isolated from saline sediment.</title>
        <authorList>
            <person name="Wang J.-L."/>
            <person name="He M.-X."/>
        </authorList>
    </citation>
    <scope>NUCLEOTIDE SEQUENCE [LARGE SCALE GENOMIC DNA]</scope>
    <source>
        <strain evidence="10 11">LAM0015</strain>
    </source>
</reference>
<dbReference type="PROSITE" id="PS00136">
    <property type="entry name" value="SUBTILASE_ASP"/>
    <property type="match status" value="1"/>
</dbReference>
<dbReference type="PANTHER" id="PTHR43806:SF65">
    <property type="entry name" value="SERINE PROTEASE APRX"/>
    <property type="match status" value="1"/>
</dbReference>
<evidence type="ECO:0000256" key="7">
    <source>
        <dbReference type="RuleBase" id="RU003355"/>
    </source>
</evidence>
<dbReference type="InterPro" id="IPR000209">
    <property type="entry name" value="Peptidase_S8/S53_dom"/>
</dbReference>
<dbReference type="KEGG" id="lao:AOX59_07905"/>
<proteinExistence type="inferred from homology"/>
<evidence type="ECO:0000256" key="2">
    <source>
        <dbReference type="ARBA" id="ARBA00022670"/>
    </source>
</evidence>
<organism evidence="10 11">
    <name type="scientific">Lentibacillus amyloliquefaciens</name>
    <dbReference type="NCBI Taxonomy" id="1472767"/>
    <lineage>
        <taxon>Bacteria</taxon>
        <taxon>Bacillati</taxon>
        <taxon>Bacillota</taxon>
        <taxon>Bacilli</taxon>
        <taxon>Bacillales</taxon>
        <taxon>Bacillaceae</taxon>
        <taxon>Lentibacillus</taxon>
    </lineage>
</organism>
<dbReference type="Gene3D" id="3.40.50.200">
    <property type="entry name" value="Peptidase S8/S53 domain"/>
    <property type="match status" value="1"/>
</dbReference>
<keyword evidence="2 6" id="KW-0645">Protease</keyword>
<dbReference type="Pfam" id="PF00082">
    <property type="entry name" value="Peptidase_S8"/>
    <property type="match status" value="1"/>
</dbReference>
<dbReference type="InterPro" id="IPR023827">
    <property type="entry name" value="Peptidase_S8_Asp-AS"/>
</dbReference>
<dbReference type="InterPro" id="IPR050131">
    <property type="entry name" value="Peptidase_S8_subtilisin-like"/>
</dbReference>
<evidence type="ECO:0000313" key="10">
    <source>
        <dbReference type="EMBL" id="ALX48539.1"/>
    </source>
</evidence>
<dbReference type="InterPro" id="IPR023828">
    <property type="entry name" value="Peptidase_S8_Ser-AS"/>
</dbReference>
<protein>
    <submittedName>
        <fullName evidence="10">Peptidase S8</fullName>
    </submittedName>
</protein>
<dbReference type="InterPro" id="IPR036852">
    <property type="entry name" value="Peptidase_S8/S53_dom_sf"/>
</dbReference>
<dbReference type="PRINTS" id="PR00723">
    <property type="entry name" value="SUBTILISIN"/>
</dbReference>
<dbReference type="GO" id="GO:0006508">
    <property type="term" value="P:proteolysis"/>
    <property type="evidence" value="ECO:0007669"/>
    <property type="project" value="UniProtKB-KW"/>
</dbReference>
<evidence type="ECO:0000256" key="6">
    <source>
        <dbReference type="PROSITE-ProRule" id="PRU01240"/>
    </source>
</evidence>
<feature type="active site" description="Charge relay system" evidence="5 6">
    <location>
        <position position="147"/>
    </location>
</feature>
<dbReference type="PROSITE" id="PS51892">
    <property type="entry name" value="SUBTILASE"/>
    <property type="match status" value="1"/>
</dbReference>
<evidence type="ECO:0000259" key="9">
    <source>
        <dbReference type="Pfam" id="PF00082"/>
    </source>
</evidence>
<evidence type="ECO:0000256" key="1">
    <source>
        <dbReference type="ARBA" id="ARBA00011073"/>
    </source>
</evidence>
<evidence type="ECO:0000256" key="4">
    <source>
        <dbReference type="ARBA" id="ARBA00022825"/>
    </source>
</evidence>
<feature type="region of interest" description="Disordered" evidence="8">
    <location>
        <begin position="407"/>
        <end position="428"/>
    </location>
</feature>
<dbReference type="GO" id="GO:0004252">
    <property type="term" value="F:serine-type endopeptidase activity"/>
    <property type="evidence" value="ECO:0007669"/>
    <property type="project" value="UniProtKB-UniRule"/>
</dbReference>
<keyword evidence="11" id="KW-1185">Reference proteome</keyword>
<dbReference type="InterPro" id="IPR022398">
    <property type="entry name" value="Peptidase_S8_His-AS"/>
</dbReference>
<evidence type="ECO:0000256" key="3">
    <source>
        <dbReference type="ARBA" id="ARBA00022801"/>
    </source>
</evidence>
<dbReference type="OrthoDB" id="9798386at2"/>
<keyword evidence="4 6" id="KW-0720">Serine protease</keyword>
<evidence type="ECO:0000256" key="8">
    <source>
        <dbReference type="SAM" id="MobiDB-lite"/>
    </source>
</evidence>
<dbReference type="RefSeq" id="WP_068444285.1">
    <property type="nucleotide sequence ID" value="NZ_CP013862.1"/>
</dbReference>
<feature type="active site" description="Charge relay system" evidence="5 6">
    <location>
        <position position="179"/>
    </location>
</feature>
<dbReference type="EMBL" id="CP013862">
    <property type="protein sequence ID" value="ALX48539.1"/>
    <property type="molecule type" value="Genomic_DNA"/>
</dbReference>
<dbReference type="CDD" id="cd07487">
    <property type="entry name" value="Peptidases_S8_1"/>
    <property type="match status" value="1"/>
</dbReference>
<accession>A0A0U3NP81</accession>
<keyword evidence="3 6" id="KW-0378">Hydrolase</keyword>
<gene>
    <name evidence="10" type="ORF">AOX59_07905</name>
</gene>
<name>A0A0U3NP81_9BACI</name>
<evidence type="ECO:0000313" key="11">
    <source>
        <dbReference type="Proteomes" id="UP000050331"/>
    </source>
</evidence>
<dbReference type="PROSITE" id="PS00138">
    <property type="entry name" value="SUBTILASE_SER"/>
    <property type="match status" value="1"/>
</dbReference>
<sequence length="428" mass="46080">MLGFSMIQMVRKDGKKLDKTMRREMVNFYRPFRLVPCFLHRPFEYVRKKTKKLPVLIEFDQESFAGGMNEVKNKCGHLREHPSISCCSTKTSVENIEYLVKNGRHIKKIHYDRKMTALLDTAVPSINADELWQEGLIGKDMTIAVVDTGIHPHEDLQGRIIGFSDFVGDRADPYDDNGHGTHCAGDAAGDGSQSNGRYQGPATQANLVGVKVLDKMGSGSLSTVIEGIDWCIQNQSEYNIRILSLSLGSDATESAEDDPVVKAVDAAWDNGISVFVAAGNSGPESQSIASPGISPKIITIGAADDNDTEERSDIAVADFSSRGPTIDGITKPDLLTPGVNIVSLMAPGSFIAKTNKNARVDSGYIALSGTSMATPICAGVAAQFMEQNPELSPDQVKDQLIAACEDIGQPPNAQGNGYLDASDTIPAD</sequence>
<dbReference type="AlphaFoldDB" id="A0A0U3NP81"/>